<feature type="region of interest" description="Disordered" evidence="8">
    <location>
        <begin position="1"/>
        <end position="71"/>
    </location>
</feature>
<feature type="compositionally biased region" description="Acidic residues" evidence="8">
    <location>
        <begin position="21"/>
        <end position="35"/>
    </location>
</feature>
<dbReference type="AlphaFoldDB" id="A0A507DEG9"/>
<dbReference type="CDD" id="cd03112">
    <property type="entry name" value="CobW-like"/>
    <property type="match status" value="1"/>
</dbReference>
<dbReference type="GO" id="GO:0005525">
    <property type="term" value="F:GTP binding"/>
    <property type="evidence" value="ECO:0007669"/>
    <property type="project" value="UniProtKB-KW"/>
</dbReference>
<keyword evidence="4" id="KW-0342">GTP-binding</keyword>
<name>A0A507DEG9_9FUNG</name>
<dbReference type="SMART" id="SM00833">
    <property type="entry name" value="CobW_C"/>
    <property type="match status" value="1"/>
</dbReference>
<dbReference type="Proteomes" id="UP000317494">
    <property type="component" value="Unassembled WGS sequence"/>
</dbReference>
<evidence type="ECO:0000313" key="11">
    <source>
        <dbReference type="Proteomes" id="UP000317494"/>
    </source>
</evidence>
<keyword evidence="2" id="KW-0378">Hydrolase</keyword>
<reference evidence="10 11" key="1">
    <citation type="journal article" date="2019" name="Sci. Rep.">
        <title>Comparative genomics of chytrid fungi reveal insights into the obligate biotrophic and pathogenic lifestyle of Synchytrium endobioticum.</title>
        <authorList>
            <person name="van de Vossenberg B.T.L.H."/>
            <person name="Warris S."/>
            <person name="Nguyen H.D.T."/>
            <person name="van Gent-Pelzer M.P.E."/>
            <person name="Joly D.L."/>
            <person name="van de Geest H.C."/>
            <person name="Bonants P.J.M."/>
            <person name="Smith D.S."/>
            <person name="Levesque C.A."/>
            <person name="van der Lee T.A.J."/>
        </authorList>
    </citation>
    <scope>NUCLEOTIDE SEQUENCE [LARGE SCALE GENOMIC DNA]</scope>
    <source>
        <strain evidence="10 11">MB42</strain>
    </source>
</reference>
<dbReference type="Gene3D" id="3.30.1220.10">
    <property type="entry name" value="CobW-like, C-terminal domain"/>
    <property type="match status" value="1"/>
</dbReference>
<sequence>MSMSVQSRVTPGDGMAKLQDADDDEAPELVPDDGAEAAAAPGNASSSSSRPLLPHPAAADPVSSASTPSSTKKVPVTIITGFLGSGKTTLVQNILTTFHSHKIAVILNEFGDSSSIEAPPATAPSANANQIIKSNTEWLQLANGCLCCTVKDMGITAIENLMSLHNVVFDYILLESTGLADPAPIAAMFWLDEGLNSRIYLDAVVTIVDAKYGYRYIVEEGPLAHVGMNEATRQVALADRLVVNKVDLVSPHELERVVQAVKSINAVAPVVTSVRSQVDLDFILGLNAFDGRQLPVELVGEDDHDHDHHDHTHSKPDAVTTLSFTYSPPVPQFALEKFLQRILWDKTTSIPSSPVTESNMTKENDIEVLRLKGVIHSLEAPNERTILQAVRELYDLNDGGPWNDAADTGGVKQERKSKIVLIGRGLDKHQLLTLLQYFIKIASV</sequence>
<dbReference type="PANTHER" id="PTHR13748:SF31">
    <property type="entry name" value="ZINC-REGULATED GTPASE METALLOPROTEIN ACTIVATOR 1A-RELATED"/>
    <property type="match status" value="1"/>
</dbReference>
<evidence type="ECO:0000256" key="7">
    <source>
        <dbReference type="ARBA" id="ARBA00049117"/>
    </source>
</evidence>
<accession>A0A507DEG9</accession>
<dbReference type="Pfam" id="PF02492">
    <property type="entry name" value="cobW"/>
    <property type="match status" value="1"/>
</dbReference>
<keyword evidence="5" id="KW-0143">Chaperone</keyword>
<feature type="compositionally biased region" description="Low complexity" evidence="8">
    <location>
        <begin position="36"/>
        <end position="59"/>
    </location>
</feature>
<dbReference type="GO" id="GO:0016787">
    <property type="term" value="F:hydrolase activity"/>
    <property type="evidence" value="ECO:0007669"/>
    <property type="project" value="UniProtKB-KW"/>
</dbReference>
<dbReference type="STRING" id="286115.A0A507DEG9"/>
<organism evidence="10 11">
    <name type="scientific">Synchytrium endobioticum</name>
    <dbReference type="NCBI Taxonomy" id="286115"/>
    <lineage>
        <taxon>Eukaryota</taxon>
        <taxon>Fungi</taxon>
        <taxon>Fungi incertae sedis</taxon>
        <taxon>Chytridiomycota</taxon>
        <taxon>Chytridiomycota incertae sedis</taxon>
        <taxon>Chytridiomycetes</taxon>
        <taxon>Synchytriales</taxon>
        <taxon>Synchytriaceae</taxon>
        <taxon>Synchytrium</taxon>
    </lineage>
</organism>
<keyword evidence="1" id="KW-0547">Nucleotide-binding</keyword>
<evidence type="ECO:0000256" key="4">
    <source>
        <dbReference type="ARBA" id="ARBA00023134"/>
    </source>
</evidence>
<dbReference type="VEuPathDB" id="FungiDB:SeMB42_g02500"/>
<dbReference type="InterPro" id="IPR011629">
    <property type="entry name" value="CobW-like_C"/>
</dbReference>
<gene>
    <name evidence="10" type="ORF">SeMB42_g02500</name>
</gene>
<dbReference type="SUPFAM" id="SSF52540">
    <property type="entry name" value="P-loop containing nucleoside triphosphate hydrolases"/>
    <property type="match status" value="1"/>
</dbReference>
<dbReference type="Pfam" id="PF07683">
    <property type="entry name" value="CobW_C"/>
    <property type="match status" value="1"/>
</dbReference>
<comment type="similarity">
    <text evidence="6">Belongs to the SIMIBI class G3E GTPase family. ZNG1 subfamily.</text>
</comment>
<keyword evidence="3" id="KW-0862">Zinc</keyword>
<dbReference type="InterPro" id="IPR027417">
    <property type="entry name" value="P-loop_NTPase"/>
</dbReference>
<dbReference type="InterPro" id="IPR003495">
    <property type="entry name" value="CobW/HypB/UreG_nucleotide-bd"/>
</dbReference>
<evidence type="ECO:0000256" key="2">
    <source>
        <dbReference type="ARBA" id="ARBA00022801"/>
    </source>
</evidence>
<feature type="domain" description="CobW C-terminal" evidence="9">
    <location>
        <begin position="319"/>
        <end position="439"/>
    </location>
</feature>
<dbReference type="InterPro" id="IPR036627">
    <property type="entry name" value="CobW-likC_sf"/>
</dbReference>
<evidence type="ECO:0000313" key="10">
    <source>
        <dbReference type="EMBL" id="TPX49705.1"/>
    </source>
</evidence>
<protein>
    <recommendedName>
        <fullName evidence="9">CobW C-terminal domain-containing protein</fullName>
    </recommendedName>
</protein>
<dbReference type="InterPro" id="IPR051316">
    <property type="entry name" value="Zinc-reg_GTPase_activator"/>
</dbReference>
<dbReference type="GO" id="GO:0005737">
    <property type="term" value="C:cytoplasm"/>
    <property type="evidence" value="ECO:0007669"/>
    <property type="project" value="TreeGrafter"/>
</dbReference>
<dbReference type="EMBL" id="QEAN01000078">
    <property type="protein sequence ID" value="TPX49705.1"/>
    <property type="molecule type" value="Genomic_DNA"/>
</dbReference>
<evidence type="ECO:0000256" key="1">
    <source>
        <dbReference type="ARBA" id="ARBA00022741"/>
    </source>
</evidence>
<evidence type="ECO:0000259" key="9">
    <source>
        <dbReference type="SMART" id="SM00833"/>
    </source>
</evidence>
<keyword evidence="11" id="KW-1185">Reference proteome</keyword>
<evidence type="ECO:0000256" key="5">
    <source>
        <dbReference type="ARBA" id="ARBA00023186"/>
    </source>
</evidence>
<dbReference type="PANTHER" id="PTHR13748">
    <property type="entry name" value="COBW-RELATED"/>
    <property type="match status" value="1"/>
</dbReference>
<dbReference type="SUPFAM" id="SSF90002">
    <property type="entry name" value="Hypothetical protein YjiA, C-terminal domain"/>
    <property type="match status" value="1"/>
</dbReference>
<evidence type="ECO:0000256" key="3">
    <source>
        <dbReference type="ARBA" id="ARBA00022833"/>
    </source>
</evidence>
<evidence type="ECO:0000256" key="8">
    <source>
        <dbReference type="SAM" id="MobiDB-lite"/>
    </source>
</evidence>
<dbReference type="Gene3D" id="3.40.50.300">
    <property type="entry name" value="P-loop containing nucleotide triphosphate hydrolases"/>
    <property type="match status" value="1"/>
</dbReference>
<comment type="caution">
    <text evidence="10">The sequence shown here is derived from an EMBL/GenBank/DDBJ whole genome shotgun (WGS) entry which is preliminary data.</text>
</comment>
<evidence type="ECO:0000256" key="6">
    <source>
        <dbReference type="ARBA" id="ARBA00034320"/>
    </source>
</evidence>
<proteinExistence type="inferred from homology"/>
<comment type="catalytic activity">
    <reaction evidence="7">
        <text>GTP + H2O = GDP + phosphate + H(+)</text>
        <dbReference type="Rhea" id="RHEA:19669"/>
        <dbReference type="ChEBI" id="CHEBI:15377"/>
        <dbReference type="ChEBI" id="CHEBI:15378"/>
        <dbReference type="ChEBI" id="CHEBI:37565"/>
        <dbReference type="ChEBI" id="CHEBI:43474"/>
        <dbReference type="ChEBI" id="CHEBI:58189"/>
    </reaction>
    <physiologicalReaction direction="left-to-right" evidence="7">
        <dbReference type="Rhea" id="RHEA:19670"/>
    </physiologicalReaction>
</comment>